<dbReference type="Proteomes" id="UP000177152">
    <property type="component" value="Unassembled WGS sequence"/>
</dbReference>
<evidence type="ECO:0000256" key="2">
    <source>
        <dbReference type="ARBA" id="ARBA00022679"/>
    </source>
</evidence>
<dbReference type="GO" id="GO:0016755">
    <property type="term" value="F:aminoacyltransferase activity"/>
    <property type="evidence" value="ECO:0007669"/>
    <property type="project" value="InterPro"/>
</dbReference>
<dbReference type="EMBL" id="MHQC01000041">
    <property type="protein sequence ID" value="OGZ94174.1"/>
    <property type="molecule type" value="Genomic_DNA"/>
</dbReference>
<keyword evidence="6" id="KW-0961">Cell wall biogenesis/degradation</keyword>
<keyword evidence="2" id="KW-0808">Transferase</keyword>
<dbReference type="PANTHER" id="PTHR36174">
    <property type="entry name" value="LIPID II:GLYCINE GLYCYLTRANSFERASE"/>
    <property type="match status" value="1"/>
</dbReference>
<gene>
    <name evidence="7" type="ORF">A2633_02910</name>
</gene>
<sequence>MEHSFLQSYEWERFQESVGKKTWRVEGHLVVKHDLPKGFNYLYAPHLSELSDEFLHEVRQVALREKSLFLKVDPFGESSTWKLTIKGWQFSHFLQPRRTIIIDLTRPEEDLLSDMHSKTRYNIKLAEKHGVGIIKCPQQDVKKYYFDIFWDLLTETSHRDIFSLHSKEYYQHLLAAHGNDFSNTLFFAEYRGKPLAVALINYYKKTATYLHGASAAVHRDVMAPNLLHWRVMQDAKQHGFTSYDLWGIDEEKWPGVTRFKQGLGGNEVKRAQSFDIVFRPMWYKAYKILRKF</sequence>
<dbReference type="InterPro" id="IPR050644">
    <property type="entry name" value="PG_Glycine_Bridge_Synth"/>
</dbReference>
<dbReference type="Pfam" id="PF02388">
    <property type="entry name" value="FemAB"/>
    <property type="match status" value="2"/>
</dbReference>
<evidence type="ECO:0000256" key="3">
    <source>
        <dbReference type="ARBA" id="ARBA00022960"/>
    </source>
</evidence>
<dbReference type="GO" id="GO:0009252">
    <property type="term" value="P:peptidoglycan biosynthetic process"/>
    <property type="evidence" value="ECO:0007669"/>
    <property type="project" value="UniProtKB-KW"/>
</dbReference>
<reference evidence="7 8" key="1">
    <citation type="journal article" date="2016" name="Nat. Commun.">
        <title>Thousands of microbial genomes shed light on interconnected biogeochemical processes in an aquifer system.</title>
        <authorList>
            <person name="Anantharaman K."/>
            <person name="Brown C.T."/>
            <person name="Hug L.A."/>
            <person name="Sharon I."/>
            <person name="Castelle C.J."/>
            <person name="Probst A.J."/>
            <person name="Thomas B.C."/>
            <person name="Singh A."/>
            <person name="Wilkins M.J."/>
            <person name="Karaoz U."/>
            <person name="Brodie E.L."/>
            <person name="Williams K.H."/>
            <person name="Hubbard S.S."/>
            <person name="Banfield J.F."/>
        </authorList>
    </citation>
    <scope>NUCLEOTIDE SEQUENCE [LARGE SCALE GENOMIC DNA]</scope>
</reference>
<dbReference type="AlphaFoldDB" id="A0A1G2K424"/>
<dbReference type="Gene3D" id="3.40.630.30">
    <property type="match status" value="1"/>
</dbReference>
<keyword evidence="4" id="KW-0573">Peptidoglycan synthesis</keyword>
<proteinExistence type="inferred from homology"/>
<dbReference type="SUPFAM" id="SSF55729">
    <property type="entry name" value="Acyl-CoA N-acyltransferases (Nat)"/>
    <property type="match status" value="2"/>
</dbReference>
<keyword evidence="5" id="KW-0012">Acyltransferase</keyword>
<dbReference type="PROSITE" id="PS51191">
    <property type="entry name" value="FEMABX"/>
    <property type="match status" value="1"/>
</dbReference>
<accession>A0A1G2K424</accession>
<evidence type="ECO:0000256" key="4">
    <source>
        <dbReference type="ARBA" id="ARBA00022984"/>
    </source>
</evidence>
<evidence type="ECO:0008006" key="9">
    <source>
        <dbReference type="Google" id="ProtNLM"/>
    </source>
</evidence>
<comment type="similarity">
    <text evidence="1">Belongs to the FemABX family.</text>
</comment>
<evidence type="ECO:0000256" key="6">
    <source>
        <dbReference type="ARBA" id="ARBA00023316"/>
    </source>
</evidence>
<protein>
    <recommendedName>
        <fullName evidence="9">BioF2-like acetyltransferase domain-containing protein</fullName>
    </recommendedName>
</protein>
<dbReference type="GO" id="GO:0008360">
    <property type="term" value="P:regulation of cell shape"/>
    <property type="evidence" value="ECO:0007669"/>
    <property type="project" value="UniProtKB-KW"/>
</dbReference>
<comment type="caution">
    <text evidence="7">The sequence shown here is derived from an EMBL/GenBank/DDBJ whole genome shotgun (WGS) entry which is preliminary data.</text>
</comment>
<organism evidence="7 8">
    <name type="scientific">Candidatus Sungbacteria bacterium RIFCSPHIGHO2_01_FULL_47_32</name>
    <dbReference type="NCBI Taxonomy" id="1802264"/>
    <lineage>
        <taxon>Bacteria</taxon>
        <taxon>Candidatus Sungiibacteriota</taxon>
    </lineage>
</organism>
<evidence type="ECO:0000313" key="7">
    <source>
        <dbReference type="EMBL" id="OGZ94174.1"/>
    </source>
</evidence>
<evidence type="ECO:0000256" key="1">
    <source>
        <dbReference type="ARBA" id="ARBA00009943"/>
    </source>
</evidence>
<dbReference type="PANTHER" id="PTHR36174:SF1">
    <property type="entry name" value="LIPID II:GLYCINE GLYCYLTRANSFERASE"/>
    <property type="match status" value="1"/>
</dbReference>
<evidence type="ECO:0000256" key="5">
    <source>
        <dbReference type="ARBA" id="ARBA00023315"/>
    </source>
</evidence>
<dbReference type="InterPro" id="IPR016181">
    <property type="entry name" value="Acyl_CoA_acyltransferase"/>
</dbReference>
<evidence type="ECO:0000313" key="8">
    <source>
        <dbReference type="Proteomes" id="UP000177152"/>
    </source>
</evidence>
<name>A0A1G2K424_9BACT</name>
<keyword evidence="3" id="KW-0133">Cell shape</keyword>
<dbReference type="InterPro" id="IPR003447">
    <property type="entry name" value="FEMABX"/>
</dbReference>
<dbReference type="GO" id="GO:0071555">
    <property type="term" value="P:cell wall organization"/>
    <property type="evidence" value="ECO:0007669"/>
    <property type="project" value="UniProtKB-KW"/>
</dbReference>